<dbReference type="EMBL" id="BMAV01015394">
    <property type="protein sequence ID" value="GFY64759.1"/>
    <property type="molecule type" value="Genomic_DNA"/>
</dbReference>
<dbReference type="Proteomes" id="UP000886998">
    <property type="component" value="Unassembled WGS sequence"/>
</dbReference>
<gene>
    <name evidence="1" type="primary">NCL1_38762</name>
    <name evidence="1" type="ORF">TNIN_113591</name>
</gene>
<evidence type="ECO:0000313" key="1">
    <source>
        <dbReference type="EMBL" id="GFY64759.1"/>
    </source>
</evidence>
<accession>A0A8X7CB26</accession>
<evidence type="ECO:0000313" key="2">
    <source>
        <dbReference type="Proteomes" id="UP000886998"/>
    </source>
</evidence>
<organism evidence="1 2">
    <name type="scientific">Trichonephila inaurata madagascariensis</name>
    <dbReference type="NCBI Taxonomy" id="2747483"/>
    <lineage>
        <taxon>Eukaryota</taxon>
        <taxon>Metazoa</taxon>
        <taxon>Ecdysozoa</taxon>
        <taxon>Arthropoda</taxon>
        <taxon>Chelicerata</taxon>
        <taxon>Arachnida</taxon>
        <taxon>Araneae</taxon>
        <taxon>Araneomorphae</taxon>
        <taxon>Entelegynae</taxon>
        <taxon>Araneoidea</taxon>
        <taxon>Nephilidae</taxon>
        <taxon>Trichonephila</taxon>
        <taxon>Trichonephila inaurata</taxon>
    </lineage>
</organism>
<proteinExistence type="predicted"/>
<protein>
    <submittedName>
        <fullName evidence="1">Uncharacterized protein</fullName>
    </submittedName>
</protein>
<reference evidence="1" key="1">
    <citation type="submission" date="2020-08" db="EMBL/GenBank/DDBJ databases">
        <title>Multicomponent nature underlies the extraordinary mechanical properties of spider dragline silk.</title>
        <authorList>
            <person name="Kono N."/>
            <person name="Nakamura H."/>
            <person name="Mori M."/>
            <person name="Yoshida Y."/>
            <person name="Ohtoshi R."/>
            <person name="Malay A.D."/>
            <person name="Moran D.A.P."/>
            <person name="Tomita M."/>
            <person name="Numata K."/>
            <person name="Arakawa K."/>
        </authorList>
    </citation>
    <scope>NUCLEOTIDE SEQUENCE</scope>
</reference>
<comment type="caution">
    <text evidence="1">The sequence shown here is derived from an EMBL/GenBank/DDBJ whole genome shotgun (WGS) entry which is preliminary data.</text>
</comment>
<dbReference type="OrthoDB" id="6417953at2759"/>
<sequence length="248" mass="28846">MGSILLPHKFFSRTVILFNRTQKYFSCSIYRNASSCSKITCSPLFINHHLLRKNSPSLISSRTFWEAFPLVRPLFHVKDRLDPENHELIYRCKLFFYAFYGQSFSQLAFSVQIGACLYMLYDTFIGKGVISLATHMGPFQITYDFISLSVLAVLTLQNVLLYTSAQKVLLRIYYKKDTDEYVFISLSFNPLNSRQIICKPGELKDMNIQNLKAMLTGNHNIGDRKYFLNRSCFKNDKHYVKLVYGENI</sequence>
<name>A0A8X7CB26_9ARAC</name>
<keyword evidence="2" id="KW-1185">Reference proteome</keyword>
<dbReference type="AlphaFoldDB" id="A0A8X7CB26"/>